<evidence type="ECO:0000256" key="4">
    <source>
        <dbReference type="ARBA" id="ARBA00023242"/>
    </source>
</evidence>
<sequence>MDAQSIVSCLEGAGSAEAAVRTSSEAQLRKFEDEPGFHALLQGLYLDRGVPEQVRWQAAIYFKNSINSHWRKTSTKPIGDEEKQEIRSRLFNVADEKNKRIGDQNAAAAARIARMDFPRDWPSLMEDIYKVVEHAERSGDVVSRFNCCKILYHVVKTLSMAKLGQTRPRMQAQVGPFMTLLTGSYESLVNSWLQSGDNEAMELSVMELKCLSRLLVEGYEHCNRDDAARRFFSISANHFTQFLALYSSSWPSDVLAKHVKVLGKMYISLIDRQSSAFVLMDQATLSVLETTISLLEDKTKLFHDNNSQMDEENFTFWEGTLVRGLMLIDNLIKLKHGSISMRHRTEEDREEAKRAVDILNNVVFSEELLVRIVETLLLYCMRLQTRDLEMWHSDPEEFFILELRDSWEFQLRSSGAKVFGDLLANFGEQMVPKIISYLNMALDSNNQEIDILQKDCALQAFQMSSFALSEQVDFDQVFPNGIVPLAHLQGDRNLRIIRRRICYVLSEWVSVKCSPENRVLGYKTLLGFLEESDELNDLVVQLEAMQAIRYMVDEYMFDPNGFLPYVHQVVGHLFRLLRTVSTVEVKHELLKILSILIEQCGESLAPYADVIQQMIPQAWEEETLQGVVLQILANIVTITQNACPTISAPILQVTLEPNNLLFEDALPLWKSVVQVSDEPNEQVFNLVERLIEGIESSTEMLTELLEILAEYFKLSYHMVLDTYGNRLFSLFASYIPNLRAEAISVLCQSIDWLQLLSKAAEYGPIFQQTGFLSALISQTFEQDTSAFTAVKVYNIVGRLAFDDPNLTWTYIEPNAEQVWNKWLERYDNIGAPKEQKLQALGITRMLYTKQQIILNSVPQIMSIWETVMDSEDSLNPDEEIEFSTDNKKDKQILQTDPVFTISLKDEVMNIQSQLHLPNI</sequence>
<dbReference type="PROSITE" id="PS50166">
    <property type="entry name" value="IMPORTIN_B_NT"/>
    <property type="match status" value="1"/>
</dbReference>
<keyword evidence="3" id="KW-0813">Transport</keyword>
<evidence type="ECO:0000313" key="7">
    <source>
        <dbReference type="Proteomes" id="UP000761534"/>
    </source>
</evidence>
<dbReference type="GO" id="GO:0005829">
    <property type="term" value="C:cytosol"/>
    <property type="evidence" value="ECO:0007669"/>
    <property type="project" value="TreeGrafter"/>
</dbReference>
<dbReference type="VEuPathDB" id="FungiDB:TRICI_001539"/>
<dbReference type="GO" id="GO:0031267">
    <property type="term" value="F:small GTPase binding"/>
    <property type="evidence" value="ECO:0007669"/>
    <property type="project" value="InterPro"/>
</dbReference>
<proteinExistence type="inferred from homology"/>
<comment type="similarity">
    <text evidence="2">Belongs to the importin beta family.</text>
</comment>
<dbReference type="InterPro" id="IPR058669">
    <property type="entry name" value="TPR_IPO7/11-like"/>
</dbReference>
<feature type="domain" description="Importin N-terminal" evidence="5">
    <location>
        <begin position="24"/>
        <end position="96"/>
    </location>
</feature>
<comment type="subcellular location">
    <subcellularLocation>
        <location evidence="1">Nucleus</location>
    </subcellularLocation>
</comment>
<dbReference type="InterPro" id="IPR011989">
    <property type="entry name" value="ARM-like"/>
</dbReference>
<gene>
    <name evidence="6" type="ORF">TRICI_001539</name>
</gene>
<accession>A0A642V9L7</accession>
<dbReference type="SUPFAM" id="SSF48371">
    <property type="entry name" value="ARM repeat"/>
    <property type="match status" value="1"/>
</dbReference>
<dbReference type="AlphaFoldDB" id="A0A642V9L7"/>
<evidence type="ECO:0000313" key="6">
    <source>
        <dbReference type="EMBL" id="KAA8916257.1"/>
    </source>
</evidence>
<comment type="caution">
    <text evidence="6">The sequence shown here is derived from an EMBL/GenBank/DDBJ whole genome shotgun (WGS) entry which is preliminary data.</text>
</comment>
<dbReference type="EMBL" id="SWFS01000112">
    <property type="protein sequence ID" value="KAA8916257.1"/>
    <property type="molecule type" value="Genomic_DNA"/>
</dbReference>
<evidence type="ECO:0000259" key="5">
    <source>
        <dbReference type="PROSITE" id="PS50166"/>
    </source>
</evidence>
<dbReference type="SMART" id="SM00913">
    <property type="entry name" value="IBN_N"/>
    <property type="match status" value="1"/>
</dbReference>
<dbReference type="GO" id="GO:0005635">
    <property type="term" value="C:nuclear envelope"/>
    <property type="evidence" value="ECO:0007669"/>
    <property type="project" value="TreeGrafter"/>
</dbReference>
<dbReference type="Proteomes" id="UP000761534">
    <property type="component" value="Unassembled WGS sequence"/>
</dbReference>
<dbReference type="PANTHER" id="PTHR10997">
    <property type="entry name" value="IMPORTIN-7, 8, 11"/>
    <property type="match status" value="1"/>
</dbReference>
<organism evidence="6 7">
    <name type="scientific">Trichomonascus ciferrii</name>
    <dbReference type="NCBI Taxonomy" id="44093"/>
    <lineage>
        <taxon>Eukaryota</taxon>
        <taxon>Fungi</taxon>
        <taxon>Dikarya</taxon>
        <taxon>Ascomycota</taxon>
        <taxon>Saccharomycotina</taxon>
        <taxon>Dipodascomycetes</taxon>
        <taxon>Dipodascales</taxon>
        <taxon>Trichomonascaceae</taxon>
        <taxon>Trichomonascus</taxon>
        <taxon>Trichomonascus ciferrii complex</taxon>
    </lineage>
</organism>
<dbReference type="InterPro" id="IPR016024">
    <property type="entry name" value="ARM-type_fold"/>
</dbReference>
<dbReference type="InterPro" id="IPR001494">
    <property type="entry name" value="Importin-beta_N"/>
</dbReference>
<dbReference type="OrthoDB" id="361693at2759"/>
<dbReference type="Gene3D" id="1.25.10.10">
    <property type="entry name" value="Leucine-rich Repeat Variant"/>
    <property type="match status" value="1"/>
</dbReference>
<keyword evidence="7" id="KW-1185">Reference proteome</keyword>
<protein>
    <recommendedName>
        <fullName evidence="5">Importin N-terminal domain-containing protein</fullName>
    </recommendedName>
</protein>
<keyword evidence="4" id="KW-0539">Nucleus</keyword>
<dbReference type="Pfam" id="PF25758">
    <property type="entry name" value="TPR_IPO11"/>
    <property type="match status" value="1"/>
</dbReference>
<dbReference type="Pfam" id="PF03810">
    <property type="entry name" value="IBN_N"/>
    <property type="match status" value="1"/>
</dbReference>
<evidence type="ECO:0000256" key="3">
    <source>
        <dbReference type="ARBA" id="ARBA00022448"/>
    </source>
</evidence>
<dbReference type="GO" id="GO:0006606">
    <property type="term" value="P:protein import into nucleus"/>
    <property type="evidence" value="ECO:0007669"/>
    <property type="project" value="TreeGrafter"/>
</dbReference>
<dbReference type="PANTHER" id="PTHR10997:SF7">
    <property type="entry name" value="IMPORTIN-11"/>
    <property type="match status" value="1"/>
</dbReference>
<reference evidence="6" key="1">
    <citation type="journal article" date="2019" name="G3 (Bethesda)">
        <title>Genome Assemblies of Two Rare Opportunistic Yeast Pathogens: Diutina rugosa (syn. Candida rugosa) and Trichomonascus ciferrii (syn. Candida ciferrii).</title>
        <authorList>
            <person name="Mixao V."/>
            <person name="Saus E."/>
            <person name="Hansen A.P."/>
            <person name="Lass-Florl C."/>
            <person name="Gabaldon T."/>
        </authorList>
    </citation>
    <scope>NUCLEOTIDE SEQUENCE</scope>
    <source>
        <strain evidence="6">CBS 4856</strain>
    </source>
</reference>
<name>A0A642V9L7_9ASCO</name>
<evidence type="ECO:0000256" key="1">
    <source>
        <dbReference type="ARBA" id="ARBA00004123"/>
    </source>
</evidence>
<evidence type="ECO:0000256" key="2">
    <source>
        <dbReference type="ARBA" id="ARBA00007991"/>
    </source>
</evidence>